<dbReference type="Proteomes" id="UP001515660">
    <property type="component" value="Unassembled WGS sequence"/>
</dbReference>
<proteinExistence type="predicted"/>
<accession>A0ABX0G5Q1</accession>
<dbReference type="RefSeq" id="WP_166402330.1">
    <property type="nucleotide sequence ID" value="NZ_JAANHS010000003.1"/>
</dbReference>
<dbReference type="EMBL" id="JAANHS010000003">
    <property type="protein sequence ID" value="NHB76297.1"/>
    <property type="molecule type" value="Genomic_DNA"/>
</dbReference>
<reference evidence="1 2" key="1">
    <citation type="journal article" date="2022" name="Microorganisms">
        <title>Genome Sequence and Characterization of a Xanthorhodopsin-Containing, Aerobic Anoxygenic Phototrophic Rhodobacter Species, Isolated from Mesophilic Conditions at Yellowstone National Park.</title>
        <authorList>
            <person name="Kyndt J.A."/>
            <person name="Robertson S."/>
            <person name="Shoffstall I.B."/>
            <person name="Ramaley R.F."/>
            <person name="Meyer T.E."/>
        </authorList>
    </citation>
    <scope>NUCLEOTIDE SEQUENCE [LARGE SCALE GENOMIC DNA]</scope>
    <source>
        <strain evidence="1 2">M37P</strain>
    </source>
</reference>
<evidence type="ECO:0000313" key="1">
    <source>
        <dbReference type="EMBL" id="NHB76297.1"/>
    </source>
</evidence>
<evidence type="ECO:0000313" key="2">
    <source>
        <dbReference type="Proteomes" id="UP001515660"/>
    </source>
</evidence>
<comment type="caution">
    <text evidence="1">The sequence shown here is derived from an EMBL/GenBank/DDBJ whole genome shotgun (WGS) entry which is preliminary data.</text>
</comment>
<sequence length="152" mass="17655">MNALDIYQQALNAVSQTVLNGDFDGYARRIDLPYLIHTETARLLVTSGDDLRPTFDTLHQTLKDLNVTHYERVAREAEYVDCDRIEGWHHTHLISHGERVACPHASRHAIVRRGEVWLFSEAHYQIRADRWPITRDVLLAQFGRRLSPRDLT</sequence>
<gene>
    <name evidence="1" type="ORF">G8O29_06005</name>
</gene>
<name>A0ABX0G5Q1_9RHOB</name>
<organism evidence="1 2">
    <name type="scientific">Rhodobacter calidifons</name>
    <dbReference type="NCBI Taxonomy" id="2715277"/>
    <lineage>
        <taxon>Bacteria</taxon>
        <taxon>Pseudomonadati</taxon>
        <taxon>Pseudomonadota</taxon>
        <taxon>Alphaproteobacteria</taxon>
        <taxon>Rhodobacterales</taxon>
        <taxon>Rhodobacter group</taxon>
        <taxon>Rhodobacter</taxon>
    </lineage>
</organism>
<evidence type="ECO:0008006" key="3">
    <source>
        <dbReference type="Google" id="ProtNLM"/>
    </source>
</evidence>
<keyword evidence="2" id="KW-1185">Reference proteome</keyword>
<protein>
    <recommendedName>
        <fullName evidence="3">SnoaL-like protein</fullName>
    </recommendedName>
</protein>